<dbReference type="PANTHER" id="PTHR11654">
    <property type="entry name" value="OLIGOPEPTIDE TRANSPORTER-RELATED"/>
    <property type="match status" value="1"/>
</dbReference>
<keyword evidence="5 7" id="KW-0472">Membrane</keyword>
<keyword evidence="9" id="KW-1185">Reference proteome</keyword>
<feature type="transmembrane region" description="Helical" evidence="7">
    <location>
        <begin position="193"/>
        <end position="210"/>
    </location>
</feature>
<evidence type="ECO:0000256" key="7">
    <source>
        <dbReference type="SAM" id="Phobius"/>
    </source>
</evidence>
<evidence type="ECO:0000256" key="1">
    <source>
        <dbReference type="ARBA" id="ARBA00004141"/>
    </source>
</evidence>
<feature type="transmembrane region" description="Helical" evidence="7">
    <location>
        <begin position="359"/>
        <end position="379"/>
    </location>
</feature>
<comment type="similarity">
    <text evidence="2">Belongs to the major facilitator superfamily. Proton-dependent oligopeptide transporter (POT/PTR) (TC 2.A.17) family.</text>
</comment>
<comment type="caution">
    <text evidence="8">The sequence shown here is derived from an EMBL/GenBank/DDBJ whole genome shotgun (WGS) entry which is preliminary data.</text>
</comment>
<dbReference type="Gene3D" id="1.20.1250.20">
    <property type="entry name" value="MFS general substrate transporter like domains"/>
    <property type="match status" value="1"/>
</dbReference>
<sequence>MSYFNWWNFALCCGLVFGVTVIVFVQDNVGWGAADLILMSAMTVTIIIFYFGKPFCRYRKPQGSPLTPMLQVVAAAIAKRNLTYPSNPALLYEVPKSQKTQARLLGHTNKLRFFDKAAIIEGNETLSGDKKPNPWRLATATQVEELKLLLNLIPIWFTSLAFGTTVAQTGTFFIKQSSTMNRKIGHHFEIPPATVYSLTAIGMIVSVTIYDRIVVPTLRRVKSNERGITILQRIGFGMIFSTLSMSTAALVEKKRLSIARRENIQGGQTGPVSMSVFWLRPQFMLLGVGDAFTLVGLQEYFYDQVPDSMRSLGIALYLSVIGVGNFLSSFLITAVNLITEKAGGASWFGKDLNTSRVDNFYWLLAAINGLNICVFVFIARRYSYKNVQKNVTVADCTVANGARAEPIV</sequence>
<evidence type="ECO:0000256" key="4">
    <source>
        <dbReference type="ARBA" id="ARBA00022989"/>
    </source>
</evidence>
<keyword evidence="4 7" id="KW-1133">Transmembrane helix</keyword>
<dbReference type="EMBL" id="CAUOFW020005847">
    <property type="protein sequence ID" value="CAK9171832.1"/>
    <property type="molecule type" value="Genomic_DNA"/>
</dbReference>
<evidence type="ECO:0000256" key="5">
    <source>
        <dbReference type="ARBA" id="ARBA00023136"/>
    </source>
</evidence>
<dbReference type="InterPro" id="IPR036259">
    <property type="entry name" value="MFS_trans_sf"/>
</dbReference>
<comment type="similarity">
    <text evidence="6">Belongs to the major facilitator superfamily. Phosphate:H(+) symporter (TC 2.A.1.9) family.</text>
</comment>
<evidence type="ECO:0000313" key="8">
    <source>
        <dbReference type="EMBL" id="CAK9171832.1"/>
    </source>
</evidence>
<evidence type="ECO:0000256" key="2">
    <source>
        <dbReference type="ARBA" id="ARBA00005982"/>
    </source>
</evidence>
<comment type="subcellular location">
    <subcellularLocation>
        <location evidence="1">Membrane</location>
        <topology evidence="1">Multi-pass membrane protein</topology>
    </subcellularLocation>
</comment>
<evidence type="ECO:0000256" key="3">
    <source>
        <dbReference type="ARBA" id="ARBA00022692"/>
    </source>
</evidence>
<dbReference type="AlphaFoldDB" id="A0ABC8TQS0"/>
<protein>
    <submittedName>
        <fullName evidence="8">Uncharacterized protein</fullName>
    </submittedName>
</protein>
<name>A0ABC8TQS0_9AQUA</name>
<dbReference type="GO" id="GO:0016020">
    <property type="term" value="C:membrane"/>
    <property type="evidence" value="ECO:0007669"/>
    <property type="project" value="UniProtKB-SubCell"/>
</dbReference>
<accession>A0ABC8TQS0</accession>
<proteinExistence type="inferred from homology"/>
<feature type="transmembrane region" description="Helical" evidence="7">
    <location>
        <begin position="283"/>
        <end position="302"/>
    </location>
</feature>
<evidence type="ECO:0000256" key="6">
    <source>
        <dbReference type="ARBA" id="ARBA00044504"/>
    </source>
</evidence>
<organism evidence="8 9">
    <name type="scientific">Ilex paraguariensis</name>
    <name type="common">yerba mate</name>
    <dbReference type="NCBI Taxonomy" id="185542"/>
    <lineage>
        <taxon>Eukaryota</taxon>
        <taxon>Viridiplantae</taxon>
        <taxon>Streptophyta</taxon>
        <taxon>Embryophyta</taxon>
        <taxon>Tracheophyta</taxon>
        <taxon>Spermatophyta</taxon>
        <taxon>Magnoliopsida</taxon>
        <taxon>eudicotyledons</taxon>
        <taxon>Gunneridae</taxon>
        <taxon>Pentapetalae</taxon>
        <taxon>asterids</taxon>
        <taxon>campanulids</taxon>
        <taxon>Aquifoliales</taxon>
        <taxon>Aquifoliaceae</taxon>
        <taxon>Ilex</taxon>
    </lineage>
</organism>
<feature type="transmembrane region" description="Helical" evidence="7">
    <location>
        <begin position="31"/>
        <end position="52"/>
    </location>
</feature>
<keyword evidence="3 7" id="KW-0812">Transmembrane</keyword>
<feature type="transmembrane region" description="Helical" evidence="7">
    <location>
        <begin position="7"/>
        <end position="25"/>
    </location>
</feature>
<dbReference type="SUPFAM" id="SSF103473">
    <property type="entry name" value="MFS general substrate transporter"/>
    <property type="match status" value="1"/>
</dbReference>
<dbReference type="InterPro" id="IPR000109">
    <property type="entry name" value="POT_fam"/>
</dbReference>
<evidence type="ECO:0000313" key="9">
    <source>
        <dbReference type="Proteomes" id="UP001642360"/>
    </source>
</evidence>
<gene>
    <name evidence="8" type="ORF">ILEXP_LOCUS41438</name>
</gene>
<dbReference type="Pfam" id="PF00854">
    <property type="entry name" value="PTR2"/>
    <property type="match status" value="1"/>
</dbReference>
<dbReference type="Proteomes" id="UP001642360">
    <property type="component" value="Unassembled WGS sequence"/>
</dbReference>
<feature type="transmembrane region" description="Helical" evidence="7">
    <location>
        <begin position="148"/>
        <end position="173"/>
    </location>
</feature>
<feature type="transmembrane region" description="Helical" evidence="7">
    <location>
        <begin position="314"/>
        <end position="339"/>
    </location>
</feature>
<feature type="transmembrane region" description="Helical" evidence="7">
    <location>
        <begin position="230"/>
        <end position="251"/>
    </location>
</feature>
<reference evidence="8 9" key="1">
    <citation type="submission" date="2024-02" db="EMBL/GenBank/DDBJ databases">
        <authorList>
            <person name="Vignale AGUSTIN F."/>
            <person name="Sosa J E."/>
            <person name="Modenutti C."/>
        </authorList>
    </citation>
    <scope>NUCLEOTIDE SEQUENCE [LARGE SCALE GENOMIC DNA]</scope>
</reference>